<comment type="caution">
    <text evidence="3">The sequence shown here is derived from an EMBL/GenBank/DDBJ whole genome shotgun (WGS) entry which is preliminary data.</text>
</comment>
<dbReference type="InterPro" id="IPR029063">
    <property type="entry name" value="SAM-dependent_MTases_sf"/>
</dbReference>
<dbReference type="GO" id="GO:0008168">
    <property type="term" value="F:methyltransferase activity"/>
    <property type="evidence" value="ECO:0007669"/>
    <property type="project" value="UniProtKB-KW"/>
</dbReference>
<dbReference type="Gene3D" id="3.40.50.150">
    <property type="entry name" value="Vaccinia Virus protein VP39"/>
    <property type="match status" value="1"/>
</dbReference>
<accession>A0A1Y2CVG1</accession>
<keyword evidence="3" id="KW-0489">Methyltransferase</keyword>
<dbReference type="NCBIfam" id="TIGR01444">
    <property type="entry name" value="fkbM_fam"/>
    <property type="match status" value="1"/>
</dbReference>
<dbReference type="InterPro" id="IPR052514">
    <property type="entry name" value="SAM-dependent_MTase"/>
</dbReference>
<dbReference type="PANTHER" id="PTHR34203:SF15">
    <property type="entry name" value="SLL1173 PROTEIN"/>
    <property type="match status" value="1"/>
</dbReference>
<dbReference type="PANTHER" id="PTHR34203">
    <property type="entry name" value="METHYLTRANSFERASE, FKBM FAMILY PROTEIN"/>
    <property type="match status" value="1"/>
</dbReference>
<dbReference type="OrthoDB" id="2108639at2759"/>
<keyword evidence="4" id="KW-1185">Reference proteome</keyword>
<evidence type="ECO:0000313" key="3">
    <source>
        <dbReference type="EMBL" id="ORY50804.1"/>
    </source>
</evidence>
<dbReference type="GO" id="GO:0032259">
    <property type="term" value="P:methylation"/>
    <property type="evidence" value="ECO:0007669"/>
    <property type="project" value="UniProtKB-KW"/>
</dbReference>
<feature type="region of interest" description="Disordered" evidence="1">
    <location>
        <begin position="169"/>
        <end position="188"/>
    </location>
</feature>
<organism evidence="3 4">
    <name type="scientific">Rhizoclosmatium globosum</name>
    <dbReference type="NCBI Taxonomy" id="329046"/>
    <lineage>
        <taxon>Eukaryota</taxon>
        <taxon>Fungi</taxon>
        <taxon>Fungi incertae sedis</taxon>
        <taxon>Chytridiomycota</taxon>
        <taxon>Chytridiomycota incertae sedis</taxon>
        <taxon>Chytridiomycetes</taxon>
        <taxon>Chytridiales</taxon>
        <taxon>Chytriomycetaceae</taxon>
        <taxon>Rhizoclosmatium</taxon>
    </lineage>
</organism>
<gene>
    <name evidence="3" type="ORF">BCR33DRAFT_762416</name>
</gene>
<feature type="domain" description="Methyltransferase FkbM" evidence="2">
    <location>
        <begin position="265"/>
        <end position="428"/>
    </location>
</feature>
<reference evidence="3 4" key="1">
    <citation type="submission" date="2016-07" db="EMBL/GenBank/DDBJ databases">
        <title>Pervasive Adenine N6-methylation of Active Genes in Fungi.</title>
        <authorList>
            <consortium name="DOE Joint Genome Institute"/>
            <person name="Mondo S.J."/>
            <person name="Dannebaum R.O."/>
            <person name="Kuo R.C."/>
            <person name="Labutti K."/>
            <person name="Haridas S."/>
            <person name="Kuo A."/>
            <person name="Salamov A."/>
            <person name="Ahrendt S.R."/>
            <person name="Lipzen A."/>
            <person name="Sullivan W."/>
            <person name="Andreopoulos W.B."/>
            <person name="Clum A."/>
            <person name="Lindquist E."/>
            <person name="Daum C."/>
            <person name="Ramamoorthy G.K."/>
            <person name="Gryganskyi A."/>
            <person name="Culley D."/>
            <person name="Magnuson J.K."/>
            <person name="James T.Y."/>
            <person name="O'Malley M.A."/>
            <person name="Stajich J.E."/>
            <person name="Spatafora J.W."/>
            <person name="Visel A."/>
            <person name="Grigoriev I.V."/>
        </authorList>
    </citation>
    <scope>NUCLEOTIDE SEQUENCE [LARGE SCALE GENOMIC DNA]</scope>
    <source>
        <strain evidence="3 4">JEL800</strain>
    </source>
</reference>
<keyword evidence="3" id="KW-0808">Transferase</keyword>
<protein>
    <submittedName>
        <fullName evidence="3">Methyltransferase FkbM</fullName>
    </submittedName>
</protein>
<dbReference type="AlphaFoldDB" id="A0A1Y2CVG1"/>
<dbReference type="InterPro" id="IPR006342">
    <property type="entry name" value="FkbM_mtfrase"/>
</dbReference>
<evidence type="ECO:0000259" key="2">
    <source>
        <dbReference type="Pfam" id="PF05050"/>
    </source>
</evidence>
<name>A0A1Y2CVG1_9FUNG</name>
<evidence type="ECO:0000313" key="4">
    <source>
        <dbReference type="Proteomes" id="UP000193642"/>
    </source>
</evidence>
<proteinExistence type="predicted"/>
<dbReference type="Proteomes" id="UP000193642">
    <property type="component" value="Unassembled WGS sequence"/>
</dbReference>
<sequence length="461" mass="51656">MDLLPGFVVITKSAYIVRILLSQLFLNLSCGPCVLAPDPGTGVAGLTLPPADAEPLPLYLKINDEKKECIIICDVFYVFYDVDLFATNDYSHLMFHHLMCGWILNRILYQFLAKHFAAAHMKLLLSLRYTLGRRSRLSILVFTILAFAIYNHIELGFFINTGPKKVDDASKRLTVSPPNSNLPPPTPPNSNIVDVVIPPIDKVKPNHNSDGNNASVSKLDLEANAHSCCKPLHSVRLQTQPPIDMCLHTFSLDKSSNDPNAVVLDIGANIGTHTLFLGNAGYKVHAFEPMLANFNLLNCSASSNEVLKRNVVLNNFGLGTKTGKSCIAPEENENFGSAKIKEADKCAPKNVIEIRRLDEYLDKHKIKPYLIKVDVEGYEYKALLPALEHFKNDPPAHIFTEFAPSHLRDAGDVPEQYLTFFYNLGYKLDWEHGATNIKRGGKEYMSLLFLKQGNYNLHWYR</sequence>
<dbReference type="EMBL" id="MCGO01000006">
    <property type="protein sequence ID" value="ORY50804.1"/>
    <property type="molecule type" value="Genomic_DNA"/>
</dbReference>
<evidence type="ECO:0000256" key="1">
    <source>
        <dbReference type="SAM" id="MobiDB-lite"/>
    </source>
</evidence>
<dbReference type="SUPFAM" id="SSF53335">
    <property type="entry name" value="S-adenosyl-L-methionine-dependent methyltransferases"/>
    <property type="match status" value="1"/>
</dbReference>
<dbReference type="Pfam" id="PF05050">
    <property type="entry name" value="Methyltransf_21"/>
    <property type="match status" value="1"/>
</dbReference>